<accession>Q19Z02</accession>
<proteinExistence type="predicted"/>
<dbReference type="EMBL" id="DQ398049">
    <property type="protein sequence ID" value="ABD58500.1"/>
    <property type="molecule type" value="Genomic_DNA"/>
</dbReference>
<dbReference type="KEGG" id="vg:4157714"/>
<evidence type="ECO:0000313" key="1">
    <source>
        <dbReference type="EMBL" id="ABD58500.1"/>
    </source>
</evidence>
<name>Q19Z02_9CAUD</name>
<evidence type="ECO:0000313" key="2">
    <source>
        <dbReference type="Proteomes" id="UP000000907"/>
    </source>
</evidence>
<protein>
    <submittedName>
        <fullName evidence="1">Uncharacterized protein</fullName>
    </submittedName>
</protein>
<reference evidence="1 2" key="2">
    <citation type="journal article" date="2006" name="PLoS Genet.">
        <title>Exploring the mycobacteriophage metaproteome: phage genomics as an educational platform.</title>
        <authorList>
            <person name="Hatfull G.F."/>
            <person name="Pedulla M.L."/>
            <person name="Jacobs-Sera D."/>
            <person name="Cichon P.M."/>
            <person name="Foley A."/>
            <person name="Ford M.E."/>
            <person name="Gonda R.M."/>
            <person name="Houtz J.M."/>
            <person name="Hryckowian A.J."/>
            <person name="Kelchner V.A."/>
            <person name="Namburi S."/>
            <person name="Pajcini K.V."/>
            <person name="Popovich M.G."/>
            <person name="Schleicher D.T."/>
            <person name="Simanek B.Z."/>
            <person name="Smith A.L."/>
            <person name="Zdanowicz G.M."/>
            <person name="Kumar V."/>
            <person name="Peebles C.L."/>
            <person name="Jacobs W.R.Jr."/>
            <person name="Lawrence J.G."/>
            <person name="Hendrix R.W."/>
        </authorList>
    </citation>
    <scope>NUCLEOTIDE SEQUENCE [LARGE SCALE GENOMIC DNA]</scope>
</reference>
<keyword evidence="2" id="KW-1185">Reference proteome</keyword>
<organism evidence="1 2">
    <name type="scientific">Mycobacterium phage Pipefish</name>
    <dbReference type="NCBI Taxonomy" id="373413"/>
    <lineage>
        <taxon>Viruses</taxon>
        <taxon>Duplodnaviria</taxon>
        <taxon>Heunggongvirae</taxon>
        <taxon>Uroviricota</taxon>
        <taxon>Caudoviricetes</taxon>
        <taxon>Bclasvirinae</taxon>
        <taxon>Pipefishvirus</taxon>
        <taxon>Pipefishvirus pipefish</taxon>
    </lineage>
</organism>
<dbReference type="RefSeq" id="YP_655280.1">
    <property type="nucleotide sequence ID" value="NC_008199.1"/>
</dbReference>
<dbReference type="Proteomes" id="UP000000907">
    <property type="component" value="Segment"/>
</dbReference>
<gene>
    <name evidence="1" type="primary">3</name>
    <name evidence="1" type="ORF">PBI_PIPEFISH_3</name>
</gene>
<sequence>MNVDTEPGVRGEHTVTWHLSARQGHQFAVLTDTGDDRVGLQLSVENALLDWREAVRLGCALIRAGIRARRGAVQ</sequence>
<reference evidence="2" key="1">
    <citation type="journal article" date="2006" name="PLoS Genet.">
        <title>Exploring the Mycobacteriophage Metaproteome: Phage Genomics as an Educational Platform.</title>
        <authorList>
            <person name="Hatfull G.F."/>
            <person name="Pedulla M.L."/>
            <person name="Jacobs-Sera D."/>
            <person name="Cichon P.M."/>
            <person name="Foley A."/>
            <person name="Ford M.E."/>
            <person name="Gonda R.M."/>
            <person name="Houtz J.M."/>
            <person name="Hryckowian A.J."/>
            <person name="Kelchner V.A."/>
            <person name="Namburi S."/>
            <person name="Pajcini K.V."/>
            <person name="Popovich M.G."/>
            <person name="Schleicher D.T."/>
            <person name="Simanek B.Z."/>
            <person name="Smith A.L."/>
            <person name="Zdanowicz G.M."/>
            <person name="Kumar V."/>
            <person name="Peebles C.L."/>
            <person name="Jacobs W.R.Jr."/>
            <person name="Lawrence J.G."/>
            <person name="Hendrix R.W."/>
        </authorList>
    </citation>
    <scope>NUCLEOTIDE SEQUENCE [LARGE SCALE GENOMIC DNA]</scope>
</reference>